<evidence type="ECO:0000256" key="15">
    <source>
        <dbReference type="ARBA" id="ARBA00022741"/>
    </source>
</evidence>
<dbReference type="GO" id="GO:0055038">
    <property type="term" value="C:recycling endosome membrane"/>
    <property type="evidence" value="ECO:0007669"/>
    <property type="project" value="UniProtKB-SubCell"/>
</dbReference>
<keyword evidence="21" id="KW-0446">Lipid-binding</keyword>
<evidence type="ECO:0000256" key="13">
    <source>
        <dbReference type="ARBA" id="ARBA00022598"/>
    </source>
</evidence>
<dbReference type="InterPro" id="IPR004344">
    <property type="entry name" value="TTL/TTLL_fam"/>
</dbReference>
<dbReference type="GO" id="GO:0032587">
    <property type="term" value="C:ruffle membrane"/>
    <property type="evidence" value="ECO:0007669"/>
    <property type="project" value="UniProtKB-SubCell"/>
</dbReference>
<feature type="compositionally biased region" description="Basic and acidic residues" evidence="33">
    <location>
        <begin position="711"/>
        <end position="724"/>
    </location>
</feature>
<dbReference type="Pfam" id="PF14604">
    <property type="entry name" value="SH3_9"/>
    <property type="match status" value="1"/>
</dbReference>
<dbReference type="GO" id="GO:0005874">
    <property type="term" value="C:microtubule"/>
    <property type="evidence" value="ECO:0007669"/>
    <property type="project" value="UniProtKB-KW"/>
</dbReference>
<evidence type="ECO:0000256" key="29">
    <source>
        <dbReference type="ARBA" id="ARBA00080021"/>
    </source>
</evidence>
<keyword evidence="10 31" id="KW-0728">SH3 domain</keyword>
<evidence type="ECO:0000256" key="8">
    <source>
        <dbReference type="ARBA" id="ARBA00006118"/>
    </source>
</evidence>
<comment type="similarity">
    <text evidence="9">Belongs to the PACSIN family.</text>
</comment>
<evidence type="ECO:0000256" key="4">
    <source>
        <dbReference type="ARBA" id="ARBA00004345"/>
    </source>
</evidence>
<dbReference type="CDD" id="cd11998">
    <property type="entry name" value="SH3_PACSIN1-2"/>
    <property type="match status" value="1"/>
</dbReference>
<keyword evidence="18" id="KW-0965">Cell junction</keyword>
<dbReference type="InterPro" id="IPR035743">
    <property type="entry name" value="PACSIN1/PACSIN2_SH3"/>
</dbReference>
<comment type="subunit">
    <text evidence="26">Part of the neuronal tubulin polyglutamylase complex which contains TPGS1, TPGS2, TTLL1, LRRC49 and NICN1. Interacts with PCM1, CSTPP1 and LRRC49.</text>
</comment>
<dbReference type="SUPFAM" id="SSF103657">
    <property type="entry name" value="BAR/IMD domain-like"/>
    <property type="match status" value="1"/>
</dbReference>
<dbReference type="GO" id="GO:0070161">
    <property type="term" value="C:anchoring junction"/>
    <property type="evidence" value="ECO:0007669"/>
    <property type="project" value="UniProtKB-SubCell"/>
</dbReference>
<dbReference type="FunFam" id="3.30.470.20:FF:000033">
    <property type="entry name" value="Probable tubulin polyglutamylase TTLL1"/>
    <property type="match status" value="1"/>
</dbReference>
<dbReference type="InterPro" id="IPR036028">
    <property type="entry name" value="SH3-like_dom_sf"/>
</dbReference>
<dbReference type="PROSITE" id="PS51741">
    <property type="entry name" value="F_BAR"/>
    <property type="match status" value="1"/>
</dbReference>
<evidence type="ECO:0000313" key="36">
    <source>
        <dbReference type="EMBL" id="KAF4114128.1"/>
    </source>
</evidence>
<evidence type="ECO:0000256" key="23">
    <source>
        <dbReference type="ARBA" id="ARBA00023273"/>
    </source>
</evidence>
<dbReference type="GO" id="GO:0008289">
    <property type="term" value="F:lipid binding"/>
    <property type="evidence" value="ECO:0007669"/>
    <property type="project" value="UniProtKB-KW"/>
</dbReference>
<dbReference type="AlphaFoldDB" id="A0A7J6D4H2"/>
<dbReference type="GO" id="GO:0005769">
    <property type="term" value="C:early endosome"/>
    <property type="evidence" value="ECO:0007669"/>
    <property type="project" value="UniProtKB-SubCell"/>
</dbReference>
<dbReference type="Pfam" id="PF03133">
    <property type="entry name" value="TTL"/>
    <property type="match status" value="1"/>
</dbReference>
<feature type="compositionally biased region" description="Low complexity" evidence="33">
    <location>
        <begin position="884"/>
        <end position="902"/>
    </location>
</feature>
<dbReference type="PROSITE" id="PS51221">
    <property type="entry name" value="TTL"/>
    <property type="match status" value="1"/>
</dbReference>
<evidence type="ECO:0000256" key="18">
    <source>
        <dbReference type="ARBA" id="ARBA00022949"/>
    </source>
</evidence>
<evidence type="ECO:0000256" key="26">
    <source>
        <dbReference type="ARBA" id="ARBA00062645"/>
    </source>
</evidence>
<dbReference type="GO" id="GO:0036064">
    <property type="term" value="C:ciliary basal body"/>
    <property type="evidence" value="ECO:0007669"/>
    <property type="project" value="TreeGrafter"/>
</dbReference>
<keyword evidence="24" id="KW-0968">Cytoplasmic vesicle</keyword>
<dbReference type="SUPFAM" id="SSF56059">
    <property type="entry name" value="Glutathione synthetase ATP-binding domain-like"/>
    <property type="match status" value="1"/>
</dbReference>
<dbReference type="GO" id="GO:0097320">
    <property type="term" value="P:plasma membrane tubulation"/>
    <property type="evidence" value="ECO:0007669"/>
    <property type="project" value="InterPro"/>
</dbReference>
<evidence type="ECO:0000256" key="3">
    <source>
        <dbReference type="ARBA" id="ARBA00004282"/>
    </source>
</evidence>
<feature type="compositionally biased region" description="Acidic residues" evidence="33">
    <location>
        <begin position="907"/>
        <end position="921"/>
    </location>
</feature>
<protein>
    <recommendedName>
        <fullName evidence="27">Polyglutamylase complex subunit TTLL1</fullName>
    </recommendedName>
    <alternativeName>
        <fullName evidence="28">Tubulin polyglutamylase TTLL1</fullName>
    </alternativeName>
    <alternativeName>
        <fullName evidence="30">Tubulin polyglutamylase complex subunit 3</fullName>
    </alternativeName>
    <alternativeName>
        <fullName evidence="29">Tubulin--tyrosine ligase-like protein 1</fullName>
    </alternativeName>
</protein>
<dbReference type="CDD" id="cd07679">
    <property type="entry name" value="F-BAR_PACSIN2"/>
    <property type="match status" value="1"/>
</dbReference>
<dbReference type="Pfam" id="PF00611">
    <property type="entry name" value="FCH"/>
    <property type="match status" value="1"/>
</dbReference>
<feature type="compositionally biased region" description="Low complexity" evidence="33">
    <location>
        <begin position="942"/>
        <end position="955"/>
    </location>
</feature>
<dbReference type="PRINTS" id="PR00452">
    <property type="entry name" value="SH3DOMAIN"/>
</dbReference>
<keyword evidence="23" id="KW-0966">Cell projection</keyword>
<dbReference type="InterPro" id="IPR001060">
    <property type="entry name" value="FCH_dom"/>
</dbReference>
<dbReference type="EMBL" id="JAAMOB010000004">
    <property type="protein sequence ID" value="KAF4114128.1"/>
    <property type="molecule type" value="Genomic_DNA"/>
</dbReference>
<dbReference type="Gene3D" id="1.20.1270.60">
    <property type="entry name" value="Arfaptin homology (AH) domain/BAR domain"/>
    <property type="match status" value="1"/>
</dbReference>
<keyword evidence="17" id="KW-0067">ATP-binding</keyword>
<dbReference type="InterPro" id="IPR031160">
    <property type="entry name" value="F_BAR_dom"/>
</dbReference>
<dbReference type="GO" id="GO:0006897">
    <property type="term" value="P:endocytosis"/>
    <property type="evidence" value="ECO:0007669"/>
    <property type="project" value="UniProtKB-KW"/>
</dbReference>
<evidence type="ECO:0000259" key="35">
    <source>
        <dbReference type="PROSITE" id="PS51741"/>
    </source>
</evidence>
<keyword evidence="11" id="KW-0963">Cytoplasm</keyword>
<dbReference type="PROSITE" id="PS50002">
    <property type="entry name" value="SH3"/>
    <property type="match status" value="1"/>
</dbReference>
<organism evidence="36 37">
    <name type="scientific">Onychostoma macrolepis</name>
    <dbReference type="NCBI Taxonomy" id="369639"/>
    <lineage>
        <taxon>Eukaryota</taxon>
        <taxon>Metazoa</taxon>
        <taxon>Chordata</taxon>
        <taxon>Craniata</taxon>
        <taxon>Vertebrata</taxon>
        <taxon>Euteleostomi</taxon>
        <taxon>Actinopterygii</taxon>
        <taxon>Neopterygii</taxon>
        <taxon>Teleostei</taxon>
        <taxon>Ostariophysi</taxon>
        <taxon>Cypriniformes</taxon>
        <taxon>Cyprinidae</taxon>
        <taxon>Acrossocheilinae</taxon>
        <taxon>Onychostoma</taxon>
    </lineage>
</organism>
<evidence type="ECO:0000256" key="25">
    <source>
        <dbReference type="ARBA" id="ARBA00052959"/>
    </source>
</evidence>
<keyword evidence="37" id="KW-1185">Reference proteome</keyword>
<dbReference type="GO" id="GO:0070740">
    <property type="term" value="F:tubulin-glutamic acid ligase activity"/>
    <property type="evidence" value="ECO:0007669"/>
    <property type="project" value="UniProtKB-ARBA"/>
</dbReference>
<evidence type="ECO:0000313" key="37">
    <source>
        <dbReference type="Proteomes" id="UP000579812"/>
    </source>
</evidence>
<feature type="region of interest" description="Disordered" evidence="33">
    <location>
        <begin position="861"/>
        <end position="984"/>
    </location>
</feature>
<gene>
    <name evidence="36" type="ORF">G5714_004351</name>
</gene>
<evidence type="ECO:0000256" key="11">
    <source>
        <dbReference type="ARBA" id="ARBA00022490"/>
    </source>
</evidence>
<dbReference type="SUPFAM" id="SSF50044">
    <property type="entry name" value="SH3-domain"/>
    <property type="match status" value="1"/>
</dbReference>
<evidence type="ECO:0000256" key="12">
    <source>
        <dbReference type="ARBA" id="ARBA00022583"/>
    </source>
</evidence>
<feature type="domain" description="SH3" evidence="34">
    <location>
        <begin position="985"/>
        <end position="1044"/>
    </location>
</feature>
<evidence type="ECO:0000256" key="16">
    <source>
        <dbReference type="ARBA" id="ARBA00022753"/>
    </source>
</evidence>
<evidence type="ECO:0000256" key="32">
    <source>
        <dbReference type="PROSITE-ProRule" id="PRU01077"/>
    </source>
</evidence>
<keyword evidence="19 32" id="KW-0175">Coiled coil</keyword>
<dbReference type="InterPro" id="IPR027267">
    <property type="entry name" value="AH/BAR_dom_sf"/>
</dbReference>
<keyword evidence="22" id="KW-0206">Cytoskeleton</keyword>
<evidence type="ECO:0000256" key="22">
    <source>
        <dbReference type="ARBA" id="ARBA00023212"/>
    </source>
</evidence>
<evidence type="ECO:0000256" key="28">
    <source>
        <dbReference type="ARBA" id="ARBA00075351"/>
    </source>
</evidence>
<feature type="region of interest" description="Disordered" evidence="33">
    <location>
        <begin position="711"/>
        <end position="736"/>
    </location>
</feature>
<accession>A0A7J6D4H2</accession>
<evidence type="ECO:0000256" key="17">
    <source>
        <dbReference type="ARBA" id="ARBA00022840"/>
    </source>
</evidence>
<keyword evidence="16" id="KW-0967">Endosome</keyword>
<dbReference type="FunFam" id="2.30.30.40:FF:000014">
    <property type="entry name" value="Kinase C and casein kinase substrate in neurons protein"/>
    <property type="match status" value="1"/>
</dbReference>
<evidence type="ECO:0000256" key="7">
    <source>
        <dbReference type="ARBA" id="ARBA00004599"/>
    </source>
</evidence>
<comment type="catalytic activity">
    <reaction evidence="25">
        <text>(L-glutamyl)(n)-gamma-L-glutamyl-L-glutamyl-[protein] + L-glutamate + ATP = (L-glutamyl)(n+1)-gamma-L-glutamyl-L-glutamyl-[protein] + ADP + phosphate + H(+)</text>
        <dbReference type="Rhea" id="RHEA:60148"/>
        <dbReference type="Rhea" id="RHEA-COMP:15519"/>
        <dbReference type="Rhea" id="RHEA-COMP:15675"/>
        <dbReference type="ChEBI" id="CHEBI:15378"/>
        <dbReference type="ChEBI" id="CHEBI:29985"/>
        <dbReference type="ChEBI" id="CHEBI:30616"/>
        <dbReference type="ChEBI" id="CHEBI:43474"/>
        <dbReference type="ChEBI" id="CHEBI:143623"/>
        <dbReference type="ChEBI" id="CHEBI:456216"/>
    </reaction>
    <physiologicalReaction direction="left-to-right" evidence="25">
        <dbReference type="Rhea" id="RHEA:60149"/>
    </physiologicalReaction>
</comment>
<dbReference type="GO" id="GO:0005524">
    <property type="term" value="F:ATP binding"/>
    <property type="evidence" value="ECO:0007669"/>
    <property type="project" value="UniProtKB-KW"/>
</dbReference>
<keyword evidence="14" id="KW-0493">Microtubule</keyword>
<proteinExistence type="inferred from homology"/>
<dbReference type="FunFam" id="1.20.1270.60:FF:000205">
    <property type="entry name" value="Protein kinase C and casein kinase substrate in neurons protein 1"/>
    <property type="match status" value="1"/>
</dbReference>
<feature type="region of interest" description="Disordered" evidence="33">
    <location>
        <begin position="390"/>
        <end position="411"/>
    </location>
</feature>
<dbReference type="PANTHER" id="PTHR12241:SF31">
    <property type="entry name" value="POLYGLUTAMYLASE COMPLEX SUBUNIT TTLL1"/>
    <property type="match status" value="1"/>
</dbReference>
<keyword evidence="13" id="KW-0436">Ligase</keyword>
<evidence type="ECO:0000256" key="21">
    <source>
        <dbReference type="ARBA" id="ARBA00023121"/>
    </source>
</evidence>
<keyword evidence="15" id="KW-0547">Nucleotide-binding</keyword>
<evidence type="ECO:0000256" key="30">
    <source>
        <dbReference type="ARBA" id="ARBA00083073"/>
    </source>
</evidence>
<dbReference type="Proteomes" id="UP000579812">
    <property type="component" value="Unassembled WGS sequence"/>
</dbReference>
<evidence type="ECO:0000256" key="5">
    <source>
        <dbReference type="ARBA" id="ARBA00004412"/>
    </source>
</evidence>
<evidence type="ECO:0000256" key="2">
    <source>
        <dbReference type="ARBA" id="ARBA00004180"/>
    </source>
</evidence>
<evidence type="ECO:0000256" key="9">
    <source>
        <dbReference type="ARBA" id="ARBA00010461"/>
    </source>
</evidence>
<feature type="compositionally biased region" description="Polar residues" evidence="33">
    <location>
        <begin position="400"/>
        <end position="411"/>
    </location>
</feature>
<evidence type="ECO:0000256" key="20">
    <source>
        <dbReference type="ARBA" id="ARBA00023069"/>
    </source>
</evidence>
<evidence type="ECO:0000256" key="6">
    <source>
        <dbReference type="ARBA" id="ARBA00004565"/>
    </source>
</evidence>
<dbReference type="SMART" id="SM00055">
    <property type="entry name" value="FCH"/>
    <property type="match status" value="1"/>
</dbReference>
<evidence type="ECO:0000256" key="19">
    <source>
        <dbReference type="ARBA" id="ARBA00023054"/>
    </source>
</evidence>
<keyword evidence="20" id="KW-0969">Cilium</keyword>
<name>A0A7J6D4H2_9TELE</name>
<evidence type="ECO:0000256" key="14">
    <source>
        <dbReference type="ARBA" id="ARBA00022701"/>
    </source>
</evidence>
<evidence type="ECO:0000256" key="27">
    <source>
        <dbReference type="ARBA" id="ARBA00074800"/>
    </source>
</evidence>
<dbReference type="GO" id="GO:0005901">
    <property type="term" value="C:caveola"/>
    <property type="evidence" value="ECO:0007669"/>
    <property type="project" value="UniProtKB-SubCell"/>
</dbReference>
<dbReference type="Gene3D" id="2.30.30.40">
    <property type="entry name" value="SH3 Domains"/>
    <property type="match status" value="1"/>
</dbReference>
<feature type="domain" description="F-BAR" evidence="35">
    <location>
        <begin position="559"/>
        <end position="829"/>
    </location>
</feature>
<dbReference type="GO" id="GO:0030036">
    <property type="term" value="P:actin cytoskeleton organization"/>
    <property type="evidence" value="ECO:0007669"/>
    <property type="project" value="InterPro"/>
</dbReference>
<evidence type="ECO:0000256" key="33">
    <source>
        <dbReference type="SAM" id="MobiDB-lite"/>
    </source>
</evidence>
<dbReference type="PANTHER" id="PTHR12241">
    <property type="entry name" value="TUBULIN POLYGLUTAMYLASE"/>
    <property type="match status" value="1"/>
</dbReference>
<evidence type="ECO:0000259" key="34">
    <source>
        <dbReference type="PROSITE" id="PS50002"/>
    </source>
</evidence>
<keyword evidence="12" id="KW-0254">Endocytosis</keyword>
<dbReference type="GO" id="GO:0000226">
    <property type="term" value="P:microtubule cytoskeleton organization"/>
    <property type="evidence" value="ECO:0007669"/>
    <property type="project" value="TreeGrafter"/>
</dbReference>
<dbReference type="SMART" id="SM00326">
    <property type="entry name" value="SH3"/>
    <property type="match status" value="1"/>
</dbReference>
<feature type="compositionally biased region" description="Low complexity" evidence="33">
    <location>
        <begin position="962"/>
        <end position="976"/>
    </location>
</feature>
<dbReference type="InterPro" id="IPR001452">
    <property type="entry name" value="SH3_domain"/>
</dbReference>
<dbReference type="Gene3D" id="3.30.470.20">
    <property type="entry name" value="ATP-grasp fold, B domain"/>
    <property type="match status" value="1"/>
</dbReference>
<dbReference type="GO" id="GO:0015631">
    <property type="term" value="F:tubulin binding"/>
    <property type="evidence" value="ECO:0007669"/>
    <property type="project" value="TreeGrafter"/>
</dbReference>
<evidence type="ECO:0000256" key="10">
    <source>
        <dbReference type="ARBA" id="ARBA00022443"/>
    </source>
</evidence>
<dbReference type="GO" id="GO:0070836">
    <property type="term" value="P:caveola assembly"/>
    <property type="evidence" value="ECO:0007669"/>
    <property type="project" value="InterPro"/>
</dbReference>
<sequence length="1044" mass="119250">MAGKVKWVTDIEKSVLINNFEKRGWIQVTDSDDWNFYWMSIQTIRTVFSVDTGYRLSDDQMVNHFPNHYELTRKDLMIKNIKRYRKELEKEASPLAEKDENGKYLYLDFVPVTFMLPADYNLFVEEFRKSPSSTWIMKPCGKAQGKGIFLINKLSQIKKWSRDSRTSTFVAANSGKEAYVISLYIDNPLLIGGKKFDLRLYVLVTSYRPLKCYMYKLGFCRFCTVKYTPSTSELDNMFVHLTNVAIQKHGDDYNHVHGGKWTVSNLRLYLESTRGRDVTNHLFDQIHWIIVQSLKAVAPVMNNDKHCFECYGYDIIIDDKLKPWLIEVNASPSLTSSTANDRILKYNLINDTLNIVTPNAEIPDCRWNRCLPKEALGHYQVLYDEEQALSESTERDLRSRSGQPLGSKGSRQTIDVAVSSELQVQLAVSLLPLPARVAGLKVWAHVHNDLQSLNEYVSLSSLSLPTDALVKRHPLSCTRGEVNLVAHLCLDLINVSRHHPVGWNISPPGCDVREVRLRSRSQKSVNIDENGESLALIDTERRIWTETHSAMSDLTDSLVDVSSDSFWEVGNYKRAVKRVDDGNRLCNDLMNCLHERARIEKSYATQLTEWAKRWRQLVEKGPQYGTVERAWLALMSEAEKVSDLHIEVKAALMGEDLEKVKNWQKDAYHKQMIGGFKETKEAEDCFRKAQKPWAKKLKEVDTMKKGYHNACKEEKTATSRETSSKLENNNPEAQKKLQEKVEKCQQEVQKTKERYQKSLEELDKVTPQYMENMEQVFEQWQQFEDKRLCFFKELLLSVKQHLDLSSNHKYSTVYHTLEDTIQAADAQEDLKWFRSSHGPGMPMNWPQFEELSMDLNRTLSRRETKRKHTDGVTLTGISQTTEQTSKTTASSSVAVPSSSEAACLNPFDEDDDGEDEDEDEPAPAVVERPKSSPVAVKREEVTAQTAAAAEKTAADASDEEAGNPFANANANANGNPFEDEPSSPELCVQVRALYDYDGQEQDELSFKAGDQLMKMSEEDEQGWCKGRLSDGTVGLYPANYVEDQ</sequence>
<evidence type="ECO:0000256" key="24">
    <source>
        <dbReference type="ARBA" id="ARBA00023329"/>
    </source>
</evidence>
<evidence type="ECO:0000256" key="31">
    <source>
        <dbReference type="PROSITE-ProRule" id="PRU00192"/>
    </source>
</evidence>
<comment type="caution">
    <text evidence="36">The sequence shown here is derived from an EMBL/GenBank/DDBJ whole genome shotgun (WGS) entry which is preliminary data.</text>
</comment>
<comment type="subcellular location">
    <subcellularLocation>
        <location evidence="3">Cell junction</location>
    </subcellularLocation>
    <subcellularLocation>
        <location evidence="7">Cell projection</location>
        <location evidence="7">Ruffle membrane</location>
        <topology evidence="7">Peripheral membrane protein</topology>
        <orientation evidence="7">Cytoplasmic side</orientation>
    </subcellularLocation>
    <subcellularLocation>
        <location evidence="1">Cytoplasm</location>
        <location evidence="1">Cytoskeleton</location>
        <location evidence="1">Cilium basal body</location>
    </subcellularLocation>
    <subcellularLocation>
        <location evidence="2">Cytoplasmic vesicle membrane</location>
        <topology evidence="2">Peripheral membrane protein</topology>
        <orientation evidence="2">Cytoplasmic side</orientation>
    </subcellularLocation>
    <subcellularLocation>
        <location evidence="5">Early endosome</location>
    </subcellularLocation>
    <subcellularLocation>
        <location evidence="4">Membrane</location>
        <location evidence="4">Caveola</location>
    </subcellularLocation>
    <subcellularLocation>
        <location evidence="6">Recycling endosome membrane</location>
    </subcellularLocation>
</comment>
<comment type="similarity">
    <text evidence="8">Belongs to the tubulin polyglutamylase family.</text>
</comment>
<reference evidence="36 37" key="1">
    <citation type="submission" date="2020-04" db="EMBL/GenBank/DDBJ databases">
        <title>Chromosome-level genome assembly of a cyprinid fish Onychostoma macrolepis by integration of Nanopore Sequencing, Bionano and Hi-C technology.</title>
        <authorList>
            <person name="Wang D."/>
        </authorList>
    </citation>
    <scope>NUCLEOTIDE SEQUENCE [LARGE SCALE GENOMIC DNA]</scope>
    <source>
        <strain evidence="36">SWU-2019</strain>
        <tissue evidence="36">Muscle</tissue>
    </source>
</reference>
<evidence type="ECO:0000256" key="1">
    <source>
        <dbReference type="ARBA" id="ARBA00004120"/>
    </source>
</evidence>
<dbReference type="InterPro" id="IPR037453">
    <property type="entry name" value="PACSIN2_F-BAR"/>
</dbReference>